<dbReference type="GO" id="GO:0006353">
    <property type="term" value="P:DNA-templated transcription termination"/>
    <property type="evidence" value="ECO:0007669"/>
    <property type="project" value="InterPro"/>
</dbReference>
<accession>A0A245ZTE3</accession>
<dbReference type="InterPro" id="IPR011112">
    <property type="entry name" value="Rho-like_N"/>
</dbReference>
<organism evidence="3 4">
    <name type="scientific">Sphingomonas mucosissima</name>
    <dbReference type="NCBI Taxonomy" id="370959"/>
    <lineage>
        <taxon>Bacteria</taxon>
        <taxon>Pseudomonadati</taxon>
        <taxon>Pseudomonadota</taxon>
        <taxon>Alphaproteobacteria</taxon>
        <taxon>Sphingomonadales</taxon>
        <taxon>Sphingomonadaceae</taxon>
        <taxon>Sphingomonas</taxon>
    </lineage>
</organism>
<feature type="region of interest" description="Disordered" evidence="1">
    <location>
        <begin position="33"/>
        <end position="52"/>
    </location>
</feature>
<dbReference type="Pfam" id="PF07498">
    <property type="entry name" value="Rho_N"/>
    <property type="match status" value="1"/>
</dbReference>
<dbReference type="AlphaFoldDB" id="A0A245ZTE3"/>
<protein>
    <recommendedName>
        <fullName evidence="2">Rho termination factor-like N-terminal domain-containing protein</fullName>
    </recommendedName>
</protein>
<proteinExistence type="predicted"/>
<dbReference type="InterPro" id="IPR055642">
    <property type="entry name" value="DUF7218"/>
</dbReference>
<dbReference type="OrthoDB" id="215254at2"/>
<name>A0A245ZTE3_9SPHN</name>
<evidence type="ECO:0000259" key="2">
    <source>
        <dbReference type="Pfam" id="PF07498"/>
    </source>
</evidence>
<dbReference type="InterPro" id="IPR036269">
    <property type="entry name" value="Rho_N_sf"/>
</dbReference>
<feature type="region of interest" description="Disordered" evidence="1">
    <location>
        <begin position="1"/>
        <end position="28"/>
    </location>
</feature>
<feature type="domain" description="Rho termination factor-like N-terminal" evidence="2">
    <location>
        <begin position="47"/>
        <end position="79"/>
    </location>
</feature>
<dbReference type="EMBL" id="NBBJ01000001">
    <property type="protein sequence ID" value="OWK32996.1"/>
    <property type="molecule type" value="Genomic_DNA"/>
</dbReference>
<dbReference type="SUPFAM" id="SSF68912">
    <property type="entry name" value="Rho N-terminal domain-like"/>
    <property type="match status" value="1"/>
</dbReference>
<gene>
    <name evidence="3" type="ORF">SPMU_13400</name>
</gene>
<reference evidence="3 4" key="1">
    <citation type="submission" date="2017-03" db="EMBL/GenBank/DDBJ databases">
        <title>Genome sequence of Sphingomonas mucosissima DSM 17494.</title>
        <authorList>
            <person name="Poehlein A."/>
            <person name="Wuebbeler J.H."/>
            <person name="Steinbuechel A."/>
            <person name="Daniel R."/>
        </authorList>
    </citation>
    <scope>NUCLEOTIDE SEQUENCE [LARGE SCALE GENOMIC DNA]</scope>
    <source>
        <strain evidence="3 4">DSM 17494</strain>
    </source>
</reference>
<comment type="caution">
    <text evidence="3">The sequence shown here is derived from an EMBL/GenBank/DDBJ whole genome shotgun (WGS) entry which is preliminary data.</text>
</comment>
<evidence type="ECO:0000313" key="3">
    <source>
        <dbReference type="EMBL" id="OWK32996.1"/>
    </source>
</evidence>
<keyword evidence="4" id="KW-1185">Reference proteome</keyword>
<sequence length="83" mass="9459">MAKDHGAQIKDDALYEELRKQGQSKEKAARIANARANGSLQHRSSRLEERTRDDLYKEAQEIGIEGRSKMNKAQLAQAIRNHK</sequence>
<evidence type="ECO:0000256" key="1">
    <source>
        <dbReference type="SAM" id="MobiDB-lite"/>
    </source>
</evidence>
<dbReference type="Proteomes" id="UP000197783">
    <property type="component" value="Unassembled WGS sequence"/>
</dbReference>
<dbReference type="RefSeq" id="WP_088332936.1">
    <property type="nucleotide sequence ID" value="NZ_NBBJ01000001.1"/>
</dbReference>
<dbReference type="Pfam" id="PF23855">
    <property type="entry name" value="DUF7218"/>
    <property type="match status" value="1"/>
</dbReference>
<evidence type="ECO:0000313" key="4">
    <source>
        <dbReference type="Proteomes" id="UP000197783"/>
    </source>
</evidence>